<dbReference type="FunFam" id="3.90.1640.10:FF:000001">
    <property type="entry name" value="Probable manganese-dependent inorganic pyrophosphatase"/>
    <property type="match status" value="1"/>
</dbReference>
<dbReference type="AlphaFoldDB" id="A0A923E909"/>
<dbReference type="GO" id="GO:0046872">
    <property type="term" value="F:metal ion binding"/>
    <property type="evidence" value="ECO:0007669"/>
    <property type="project" value="UniProtKB-KW"/>
</dbReference>
<dbReference type="InterPro" id="IPR004097">
    <property type="entry name" value="DHHA2"/>
</dbReference>
<evidence type="ECO:0000259" key="9">
    <source>
        <dbReference type="PROSITE" id="PS51371"/>
    </source>
</evidence>
<feature type="domain" description="CBS" evidence="9">
    <location>
        <begin position="74"/>
        <end position="130"/>
    </location>
</feature>
<dbReference type="EMBL" id="JAAZWO010000002">
    <property type="protein sequence ID" value="MBC2396659.1"/>
    <property type="molecule type" value="Genomic_DNA"/>
</dbReference>
<dbReference type="RefSeq" id="WP_035144867.1">
    <property type="nucleotide sequence ID" value="NZ_JAAZWO010000002.1"/>
</dbReference>
<evidence type="ECO:0000256" key="4">
    <source>
        <dbReference type="ARBA" id="ARBA00022801"/>
    </source>
</evidence>
<dbReference type="CDD" id="cd04597">
    <property type="entry name" value="CBS_pair_inorgPPase"/>
    <property type="match status" value="1"/>
</dbReference>
<dbReference type="Pfam" id="PF00571">
    <property type="entry name" value="CBS"/>
    <property type="match status" value="2"/>
</dbReference>
<evidence type="ECO:0000256" key="3">
    <source>
        <dbReference type="ARBA" id="ARBA00022723"/>
    </source>
</evidence>
<dbReference type="NCBIfam" id="NF011443">
    <property type="entry name" value="PRK14869.1-5"/>
    <property type="match status" value="1"/>
</dbReference>
<evidence type="ECO:0000313" key="10">
    <source>
        <dbReference type="EMBL" id="MBC2396659.1"/>
    </source>
</evidence>
<comment type="cofactor">
    <cofactor evidence="1">
        <name>Mn(2+)</name>
        <dbReference type="ChEBI" id="CHEBI:29035"/>
    </cofactor>
</comment>
<protein>
    <recommendedName>
        <fullName evidence="2">inorganic diphosphatase</fullName>
        <ecNumber evidence="2">3.6.1.1</ecNumber>
    </recommendedName>
    <alternativeName>
        <fullName evidence="6">Pyrophosphate phospho-hydrolase</fullName>
    </alternativeName>
</protein>
<evidence type="ECO:0000256" key="6">
    <source>
        <dbReference type="ARBA" id="ARBA00032535"/>
    </source>
</evidence>
<dbReference type="SMART" id="SM00116">
    <property type="entry name" value="CBS"/>
    <property type="match status" value="2"/>
</dbReference>
<dbReference type="EC" id="3.6.1.1" evidence="2"/>
<dbReference type="Pfam" id="PF01368">
    <property type="entry name" value="DHH"/>
    <property type="match status" value="1"/>
</dbReference>
<dbReference type="Gene3D" id="3.10.310.20">
    <property type="entry name" value="DHHA2 domain"/>
    <property type="match status" value="1"/>
</dbReference>
<evidence type="ECO:0000256" key="7">
    <source>
        <dbReference type="ARBA" id="ARBA00047820"/>
    </source>
</evidence>
<name>A0A923E909_CLOTT</name>
<comment type="catalytic activity">
    <reaction evidence="7">
        <text>diphosphate + H2O = 2 phosphate + H(+)</text>
        <dbReference type="Rhea" id="RHEA:24576"/>
        <dbReference type="ChEBI" id="CHEBI:15377"/>
        <dbReference type="ChEBI" id="CHEBI:15378"/>
        <dbReference type="ChEBI" id="CHEBI:33019"/>
        <dbReference type="ChEBI" id="CHEBI:43474"/>
        <dbReference type="EC" id="3.6.1.1"/>
    </reaction>
</comment>
<dbReference type="Pfam" id="PF07085">
    <property type="entry name" value="DRTGG"/>
    <property type="match status" value="1"/>
</dbReference>
<keyword evidence="11" id="KW-1185">Reference proteome</keyword>
<dbReference type="NCBIfam" id="NF011442">
    <property type="entry name" value="PRK14869.1-4"/>
    <property type="match status" value="1"/>
</dbReference>
<dbReference type="Gene3D" id="3.10.580.10">
    <property type="entry name" value="CBS-domain"/>
    <property type="match status" value="1"/>
</dbReference>
<dbReference type="PANTHER" id="PTHR12112">
    <property type="entry name" value="BNIP - RELATED"/>
    <property type="match status" value="1"/>
</dbReference>
<evidence type="ECO:0000256" key="1">
    <source>
        <dbReference type="ARBA" id="ARBA00001936"/>
    </source>
</evidence>
<dbReference type="SUPFAM" id="SSF54631">
    <property type="entry name" value="CBS-domain pair"/>
    <property type="match status" value="1"/>
</dbReference>
<dbReference type="Pfam" id="PF02833">
    <property type="entry name" value="DHHA2"/>
    <property type="match status" value="1"/>
</dbReference>
<evidence type="ECO:0000256" key="2">
    <source>
        <dbReference type="ARBA" id="ARBA00012146"/>
    </source>
</evidence>
<dbReference type="SUPFAM" id="SSF75138">
    <property type="entry name" value="HprK N-terminal domain-like"/>
    <property type="match status" value="1"/>
</dbReference>
<keyword evidence="3" id="KW-0479">Metal-binding</keyword>
<dbReference type="Proteomes" id="UP000563151">
    <property type="component" value="Unassembled WGS sequence"/>
</dbReference>
<evidence type="ECO:0000256" key="5">
    <source>
        <dbReference type="ARBA" id="ARBA00023211"/>
    </source>
</evidence>
<dbReference type="InterPro" id="IPR038222">
    <property type="entry name" value="DHHA2_dom_sf"/>
</dbReference>
<dbReference type="InterPro" id="IPR038763">
    <property type="entry name" value="DHH_sf"/>
</dbReference>
<dbReference type="InterPro" id="IPR046342">
    <property type="entry name" value="CBS_dom_sf"/>
</dbReference>
<organism evidence="10 11">
    <name type="scientific">Clostridium tetanomorphum</name>
    <dbReference type="NCBI Taxonomy" id="1553"/>
    <lineage>
        <taxon>Bacteria</taxon>
        <taxon>Bacillati</taxon>
        <taxon>Bacillota</taxon>
        <taxon>Clostridia</taxon>
        <taxon>Eubacteriales</taxon>
        <taxon>Clostridiaceae</taxon>
        <taxon>Clostridium</taxon>
    </lineage>
</organism>
<evidence type="ECO:0000256" key="8">
    <source>
        <dbReference type="PROSITE-ProRule" id="PRU00703"/>
    </source>
</evidence>
<dbReference type="NCBIfam" id="NF011441">
    <property type="entry name" value="PRK14869.1-3"/>
    <property type="match status" value="1"/>
</dbReference>
<dbReference type="NCBIfam" id="NF003877">
    <property type="entry name" value="PRK05427.1"/>
    <property type="match status" value="1"/>
</dbReference>
<dbReference type="PROSITE" id="PS51371">
    <property type="entry name" value="CBS"/>
    <property type="match status" value="2"/>
</dbReference>
<gene>
    <name evidence="10" type="ORF">HGG79_02540</name>
</gene>
<dbReference type="Gene3D" id="3.40.1390.20">
    <property type="entry name" value="HprK N-terminal domain-like"/>
    <property type="match status" value="1"/>
</dbReference>
<reference evidence="10 11" key="1">
    <citation type="submission" date="2020-04" db="EMBL/GenBank/DDBJ databases">
        <title>Genomic insights into acetone-butanol-ethanol (ABE) fermentation by sequencing solventogenic clostridia strains.</title>
        <authorList>
            <person name="Brown S."/>
        </authorList>
    </citation>
    <scope>NUCLEOTIDE SEQUENCE [LARGE SCALE GENOMIC DNA]</scope>
    <source>
        <strain evidence="10 11">DJ011</strain>
    </source>
</reference>
<dbReference type="InterPro" id="IPR010766">
    <property type="entry name" value="DRTGG"/>
</dbReference>
<comment type="caution">
    <text evidence="10">The sequence shown here is derived from an EMBL/GenBank/DDBJ whole genome shotgun (WGS) entry which is preliminary data.</text>
</comment>
<keyword evidence="8" id="KW-0129">CBS domain</keyword>
<dbReference type="InterPro" id="IPR000644">
    <property type="entry name" value="CBS_dom"/>
</dbReference>
<evidence type="ECO:0000313" key="11">
    <source>
        <dbReference type="Proteomes" id="UP000563151"/>
    </source>
</evidence>
<keyword evidence="4 10" id="KW-0378">Hydrolase</keyword>
<dbReference type="SMART" id="SM01131">
    <property type="entry name" value="DHHA2"/>
    <property type="match status" value="1"/>
</dbReference>
<dbReference type="PANTHER" id="PTHR12112:SF22">
    <property type="entry name" value="MANGANESE-DEPENDENT INORGANIC PYROPHOSPHATASE-RELATED"/>
    <property type="match status" value="1"/>
</dbReference>
<proteinExistence type="predicted"/>
<feature type="domain" description="CBS" evidence="9">
    <location>
        <begin position="252"/>
        <end position="310"/>
    </location>
</feature>
<keyword evidence="5" id="KW-0464">Manganese</keyword>
<dbReference type="InterPro" id="IPR028979">
    <property type="entry name" value="Ser_kin/Pase_Hpr-like_N_sf"/>
</dbReference>
<dbReference type="GO" id="GO:0005737">
    <property type="term" value="C:cytoplasm"/>
    <property type="evidence" value="ECO:0007669"/>
    <property type="project" value="InterPro"/>
</dbReference>
<dbReference type="InterPro" id="IPR001667">
    <property type="entry name" value="DDH_dom"/>
</dbReference>
<dbReference type="SUPFAM" id="SSF64182">
    <property type="entry name" value="DHH phosphoesterases"/>
    <property type="match status" value="1"/>
</dbReference>
<sequence length="547" mass="60835">MKDIIYISGHKNPDTDSICSAIAYAEFKNKTSDIPAIPIRLGELNRETQFVLDYFNVKSPELIETVRTQIKDLKIDNVAPICPEISLKMAWSIMKKNNVKTLPVVDGNDKLIGLASLSNITSTYMDIWDNNILSKSGTTLENIVETLSAKCIYVSKQMNNFSGKIVVTAMQPESAREIIDGGDIVICGDREDAQEIILDSKASLMIITGKHDVPEKIIEKAKTINCSIIMTPYDTFTAARLIPQSVPVSYVMTKDNLVVFNNEDLVDDAKEIMLQTRYRSYPVVDNDDKIIGSISRYHLISKNKKKVILVDHNERTQSIPGLEDAELLEVIDHHRIGDIQTGLPIYFRNEPVGCTATIIASIFFENGIRPSKQIAGILASAIISDTLLFKSPTSTTADKLMLKRLSEIANIDAEKFAEEMFKAGTSLKGKTLDEIFNQDFKVFKIGSLKVGVGQVTTMDTEGFATMKEDMINYMENKCNDEGFNLLILMVTDLLKDGSELLTVGAEKYLVSKAFNVQLNENSVYVPGLMSRKKQVIPPLTSAATERD</sequence>
<dbReference type="GO" id="GO:0004427">
    <property type="term" value="F:inorganic diphosphate phosphatase activity"/>
    <property type="evidence" value="ECO:0007669"/>
    <property type="project" value="UniProtKB-EC"/>
</dbReference>
<accession>A0A923E909</accession>